<accession>I0S8Y7</accession>
<gene>
    <name evidence="1" type="ORF">HMPREF1043_0885</name>
</gene>
<dbReference type="InterPro" id="IPR012865">
    <property type="entry name" value="DUF1642"/>
</dbReference>
<keyword evidence="2" id="KW-1185">Reference proteome</keyword>
<dbReference type="Pfam" id="PF07852">
    <property type="entry name" value="DUF1642"/>
    <property type="match status" value="1"/>
</dbReference>
<organism evidence="1 2">
    <name type="scientific">Streptococcus anginosus subsp. whileyi CCUG 39159</name>
    <dbReference type="NCBI Taxonomy" id="1095729"/>
    <lineage>
        <taxon>Bacteria</taxon>
        <taxon>Bacillati</taxon>
        <taxon>Bacillota</taxon>
        <taxon>Bacilli</taxon>
        <taxon>Lactobacillales</taxon>
        <taxon>Streptococcaceae</taxon>
        <taxon>Streptococcus</taxon>
        <taxon>Streptococcus anginosus group</taxon>
    </lineage>
</organism>
<evidence type="ECO:0000313" key="2">
    <source>
        <dbReference type="Proteomes" id="UP000003245"/>
    </source>
</evidence>
<name>I0S8Y7_STRAP</name>
<dbReference type="RefSeq" id="WP_003038233.1">
    <property type="nucleotide sequence ID" value="NZ_AICP01000061.1"/>
</dbReference>
<protein>
    <submittedName>
        <fullName evidence="1">PF07852 family protein</fullName>
    </submittedName>
</protein>
<dbReference type="PATRIC" id="fig|1095729.3.peg.1980"/>
<dbReference type="EMBL" id="AICP01000061">
    <property type="protein sequence ID" value="EID19840.1"/>
    <property type="molecule type" value="Genomic_DNA"/>
</dbReference>
<reference evidence="1 2" key="1">
    <citation type="submission" date="2012-01" db="EMBL/GenBank/DDBJ databases">
        <authorList>
            <person name="Harkins D.M."/>
            <person name="Madupu R."/>
            <person name="Durkin A.S."/>
            <person name="Torralba M."/>
            <person name="Methe B."/>
            <person name="Sutton G.G."/>
            <person name="Nelson K.E."/>
        </authorList>
    </citation>
    <scope>NUCLEOTIDE SEQUENCE [LARGE SCALE GENOMIC DNA]</scope>
    <source>
        <strain evidence="1 2">CCUG 39159</strain>
    </source>
</reference>
<dbReference type="Proteomes" id="UP000003245">
    <property type="component" value="Unassembled WGS sequence"/>
</dbReference>
<evidence type="ECO:0000313" key="1">
    <source>
        <dbReference type="EMBL" id="EID19840.1"/>
    </source>
</evidence>
<comment type="caution">
    <text evidence="1">The sequence shown here is derived from an EMBL/GenBank/DDBJ whole genome shotgun (WGS) entry which is preliminary data.</text>
</comment>
<proteinExistence type="predicted"/>
<dbReference type="AlphaFoldDB" id="I0S8Y7"/>
<sequence length="157" mass="18622">MNKQELISMYERISNFSENVSTKKVIKNIQQLDDQPKPVLPKTVAEWLETCKYNNKQLRESLNFLPFGAHFWLSDSENQEIFARAWIDGYVVDEQDRYTIKLIETRQYLHRRGNDFFFDAYVKPKDNPEIVFTQKDLENAGFSWVFDCPGVEVQEVE</sequence>